<gene>
    <name evidence="1" type="ORF">OBRU01_24158</name>
</gene>
<dbReference type="PANTHER" id="PTHR11257:SF13">
    <property type="entry name" value="GEO07322P1"/>
    <property type="match status" value="1"/>
</dbReference>
<sequence>LIPEGVQTVCAKCTPKLKKKVAKIIKAIQTQLPEEWQILAKQYNPEGKNKDDIQKFIDENAD</sequence>
<protein>
    <submittedName>
        <fullName evidence="1">Chemosensory protein</fullName>
    </submittedName>
</protein>
<evidence type="ECO:0000313" key="2">
    <source>
        <dbReference type="Proteomes" id="UP000037510"/>
    </source>
</evidence>
<organism evidence="1 2">
    <name type="scientific">Operophtera brumata</name>
    <name type="common">Winter moth</name>
    <name type="synonym">Phalaena brumata</name>
    <dbReference type="NCBI Taxonomy" id="104452"/>
    <lineage>
        <taxon>Eukaryota</taxon>
        <taxon>Metazoa</taxon>
        <taxon>Ecdysozoa</taxon>
        <taxon>Arthropoda</taxon>
        <taxon>Hexapoda</taxon>
        <taxon>Insecta</taxon>
        <taxon>Pterygota</taxon>
        <taxon>Neoptera</taxon>
        <taxon>Endopterygota</taxon>
        <taxon>Lepidoptera</taxon>
        <taxon>Glossata</taxon>
        <taxon>Ditrysia</taxon>
        <taxon>Geometroidea</taxon>
        <taxon>Geometridae</taxon>
        <taxon>Larentiinae</taxon>
        <taxon>Operophtera</taxon>
    </lineage>
</organism>
<accession>A0A0L7KMI4</accession>
<evidence type="ECO:0000313" key="1">
    <source>
        <dbReference type="EMBL" id="KOB64507.1"/>
    </source>
</evidence>
<feature type="non-terminal residue" evidence="1">
    <location>
        <position position="62"/>
    </location>
</feature>
<reference evidence="1 2" key="1">
    <citation type="journal article" date="2015" name="Genome Biol. Evol.">
        <title>The genome of winter moth (Operophtera brumata) provides a genomic perspective on sexual dimorphism and phenology.</title>
        <authorList>
            <person name="Derks M.F."/>
            <person name="Smit S."/>
            <person name="Salis L."/>
            <person name="Schijlen E."/>
            <person name="Bossers A."/>
            <person name="Mateman C."/>
            <person name="Pijl A.S."/>
            <person name="de Ridder D."/>
            <person name="Groenen M.A."/>
            <person name="Visser M.E."/>
            <person name="Megens H.J."/>
        </authorList>
    </citation>
    <scope>NUCLEOTIDE SEQUENCE [LARGE SCALE GENOMIC DNA]</scope>
    <source>
        <strain evidence="1">WM2013NL</strain>
        <tissue evidence="1">Head and thorax</tissue>
    </source>
</reference>
<comment type="caution">
    <text evidence="1">The sequence shown here is derived from an EMBL/GenBank/DDBJ whole genome shotgun (WGS) entry which is preliminary data.</text>
</comment>
<name>A0A0L7KMI4_OPEBR</name>
<dbReference type="InterPro" id="IPR036682">
    <property type="entry name" value="OS_D_A10/PebIII_sf"/>
</dbReference>
<dbReference type="PANTHER" id="PTHR11257">
    <property type="entry name" value="CHEMOSENSORY PROTEIN-RELATED"/>
    <property type="match status" value="1"/>
</dbReference>
<dbReference type="Gene3D" id="1.10.2080.10">
    <property type="entry name" value="Insect odorant-binding protein A10/Ejaculatory bulb-specific protein 3"/>
    <property type="match status" value="1"/>
</dbReference>
<feature type="non-terminal residue" evidence="1">
    <location>
        <position position="1"/>
    </location>
</feature>
<dbReference type="Pfam" id="PF03392">
    <property type="entry name" value="OS-D"/>
    <property type="match status" value="1"/>
</dbReference>
<keyword evidence="2" id="KW-1185">Reference proteome</keyword>
<dbReference type="EMBL" id="JTDY01008573">
    <property type="protein sequence ID" value="KOB64507.1"/>
    <property type="molecule type" value="Genomic_DNA"/>
</dbReference>
<dbReference type="InterPro" id="IPR005055">
    <property type="entry name" value="A10/PebIII"/>
</dbReference>
<dbReference type="AlphaFoldDB" id="A0A0L7KMI4"/>
<proteinExistence type="predicted"/>
<dbReference type="SUPFAM" id="SSF100910">
    <property type="entry name" value="Chemosensory protein Csp2"/>
    <property type="match status" value="1"/>
</dbReference>
<dbReference type="Proteomes" id="UP000037510">
    <property type="component" value="Unassembled WGS sequence"/>
</dbReference>